<evidence type="ECO:0000256" key="4">
    <source>
        <dbReference type="ARBA" id="ARBA00022475"/>
    </source>
</evidence>
<dbReference type="InterPro" id="IPR038665">
    <property type="entry name" value="Voltage-dep_anion_channel_sf"/>
</dbReference>
<feature type="transmembrane region" description="Helical" evidence="8">
    <location>
        <begin position="18"/>
        <end position="38"/>
    </location>
</feature>
<dbReference type="AlphaFoldDB" id="A0A1H7ME60"/>
<dbReference type="Proteomes" id="UP000198620">
    <property type="component" value="Unassembled WGS sequence"/>
</dbReference>
<evidence type="ECO:0000256" key="5">
    <source>
        <dbReference type="ARBA" id="ARBA00022692"/>
    </source>
</evidence>
<comment type="similarity">
    <text evidence="2">Belongs to the tellurite-resistance/dicarboxylate transporter (TDT) family.</text>
</comment>
<protein>
    <submittedName>
        <fullName evidence="9">Tellurite resistance protein TehA</fullName>
    </submittedName>
</protein>
<dbReference type="CDD" id="cd09319">
    <property type="entry name" value="TDT_like_1"/>
    <property type="match status" value="1"/>
</dbReference>
<evidence type="ECO:0000256" key="7">
    <source>
        <dbReference type="ARBA" id="ARBA00023136"/>
    </source>
</evidence>
<dbReference type="OrthoDB" id="958273at2"/>
<reference evidence="9 10" key="1">
    <citation type="submission" date="2016-10" db="EMBL/GenBank/DDBJ databases">
        <authorList>
            <person name="de Groot N.N."/>
        </authorList>
    </citation>
    <scope>NUCLEOTIDE SEQUENCE [LARGE SCALE GENOMIC DNA]</scope>
    <source>
        <strain evidence="9 10">Nv1</strain>
    </source>
</reference>
<dbReference type="PANTHER" id="PTHR31686:SF1">
    <property type="entry name" value="SULFITE EFFLUX PUMP SSU1"/>
    <property type="match status" value="1"/>
</dbReference>
<gene>
    <name evidence="9" type="ORF">SAMN05216387_10547</name>
</gene>
<dbReference type="STRING" id="1233.SAMN05216387_10547"/>
<keyword evidence="4" id="KW-1003">Cell membrane</keyword>
<evidence type="ECO:0000313" key="10">
    <source>
        <dbReference type="Proteomes" id="UP000198620"/>
    </source>
</evidence>
<dbReference type="Pfam" id="PF03595">
    <property type="entry name" value="SLAC1"/>
    <property type="match status" value="1"/>
</dbReference>
<feature type="transmembrane region" description="Helical" evidence="8">
    <location>
        <begin position="110"/>
        <end position="132"/>
    </location>
</feature>
<feature type="transmembrane region" description="Helical" evidence="8">
    <location>
        <begin position="176"/>
        <end position="202"/>
    </location>
</feature>
<evidence type="ECO:0000256" key="3">
    <source>
        <dbReference type="ARBA" id="ARBA00022448"/>
    </source>
</evidence>
<dbReference type="PANTHER" id="PTHR31686">
    <property type="match status" value="1"/>
</dbReference>
<dbReference type="GO" id="GO:0005886">
    <property type="term" value="C:plasma membrane"/>
    <property type="evidence" value="ECO:0007669"/>
    <property type="project" value="UniProtKB-SubCell"/>
</dbReference>
<evidence type="ECO:0000313" key="9">
    <source>
        <dbReference type="EMBL" id="SEL09610.1"/>
    </source>
</evidence>
<feature type="transmembrane region" description="Helical" evidence="8">
    <location>
        <begin position="247"/>
        <end position="268"/>
    </location>
</feature>
<feature type="transmembrane region" description="Helical" evidence="8">
    <location>
        <begin position="338"/>
        <end position="355"/>
    </location>
</feature>
<dbReference type="RefSeq" id="WP_090828515.1">
    <property type="nucleotide sequence ID" value="NZ_FOBH01000005.1"/>
</dbReference>
<dbReference type="EMBL" id="FOBH01000005">
    <property type="protein sequence ID" value="SEL09610.1"/>
    <property type="molecule type" value="Genomic_DNA"/>
</dbReference>
<keyword evidence="6 8" id="KW-1133">Transmembrane helix</keyword>
<dbReference type="Gene3D" id="1.50.10.150">
    <property type="entry name" value="Voltage-dependent anion channel"/>
    <property type="match status" value="1"/>
</dbReference>
<accession>A0A1H7ME60</accession>
<evidence type="ECO:0000256" key="8">
    <source>
        <dbReference type="SAM" id="Phobius"/>
    </source>
</evidence>
<feature type="transmembrane region" description="Helical" evidence="8">
    <location>
        <begin position="82"/>
        <end position="104"/>
    </location>
</feature>
<dbReference type="GO" id="GO:0000319">
    <property type="term" value="F:sulfite transmembrane transporter activity"/>
    <property type="evidence" value="ECO:0007669"/>
    <property type="project" value="TreeGrafter"/>
</dbReference>
<feature type="transmembrane region" description="Helical" evidence="8">
    <location>
        <begin position="144"/>
        <end position="164"/>
    </location>
</feature>
<feature type="transmembrane region" description="Helical" evidence="8">
    <location>
        <begin position="50"/>
        <end position="73"/>
    </location>
</feature>
<feature type="transmembrane region" description="Helical" evidence="8">
    <location>
        <begin position="214"/>
        <end position="235"/>
    </location>
</feature>
<name>A0A1H7ME60_9PROT</name>
<dbReference type="InterPro" id="IPR004695">
    <property type="entry name" value="SLAC1/Mae1/Ssu1/TehA"/>
</dbReference>
<sequence length="372" mass="41837">MKQCGAVIASGIRDFHPVYFAMVMATGIVSIALEAMAFPGIAKVLFTLNAVFYVLFCIMLIARALLFSANLLADLRTLPRSWLFLTFVVGTNTVGMQLVIFLQAGALAGLLWLIALMGWLICMCFIIFNLVGMSEKSIRDSLNGTTLLIVVSTVSVALLGVRLLDPADAHADYGYFAIWSFWAAGFILYLFIAARIIYRLFFSRFKQDDWDAPYWICMGAPAILTLTGSELTMYMPAIPLWDSMRAITLWMTFFAWVLGTFWIPYLLVMDILKFTHVPGPAPLWIKIFPWSRLAFGRQYHFFNPPSWSRVFPMGMYTACTLSLAKASGYGFLEVISGYWGWFALLIWSLTLIGTLRSLIPARPCRVDDARQG</sequence>
<evidence type="ECO:0000256" key="2">
    <source>
        <dbReference type="ARBA" id="ARBA00008566"/>
    </source>
</evidence>
<organism evidence="9 10">
    <name type="scientific">Nitrosovibrio tenuis</name>
    <dbReference type="NCBI Taxonomy" id="1233"/>
    <lineage>
        <taxon>Bacteria</taxon>
        <taxon>Pseudomonadati</taxon>
        <taxon>Pseudomonadota</taxon>
        <taxon>Betaproteobacteria</taxon>
        <taxon>Nitrosomonadales</taxon>
        <taxon>Nitrosomonadaceae</taxon>
        <taxon>Nitrosovibrio</taxon>
    </lineage>
</organism>
<dbReference type="InterPro" id="IPR051629">
    <property type="entry name" value="Sulfite_efflux_TDT"/>
</dbReference>
<keyword evidence="5 8" id="KW-0812">Transmembrane</keyword>
<comment type="subcellular location">
    <subcellularLocation>
        <location evidence="1">Cell membrane</location>
        <topology evidence="1">Multi-pass membrane protein</topology>
    </subcellularLocation>
</comment>
<keyword evidence="10" id="KW-1185">Reference proteome</keyword>
<keyword evidence="7 8" id="KW-0472">Membrane</keyword>
<evidence type="ECO:0000256" key="1">
    <source>
        <dbReference type="ARBA" id="ARBA00004651"/>
    </source>
</evidence>
<proteinExistence type="inferred from homology"/>
<keyword evidence="3" id="KW-0813">Transport</keyword>
<evidence type="ECO:0000256" key="6">
    <source>
        <dbReference type="ARBA" id="ARBA00022989"/>
    </source>
</evidence>